<proteinExistence type="predicted"/>
<reference evidence="2" key="1">
    <citation type="submission" date="2022-11" db="UniProtKB">
        <authorList>
            <consortium name="WormBaseParasite"/>
        </authorList>
    </citation>
    <scope>IDENTIFICATION</scope>
</reference>
<name>A0AC34FI89_9BILA</name>
<accession>A0AC34FI89</accession>
<dbReference type="Proteomes" id="UP000887579">
    <property type="component" value="Unplaced"/>
</dbReference>
<organism evidence="1 2">
    <name type="scientific">Panagrolaimus sp. ES5</name>
    <dbReference type="NCBI Taxonomy" id="591445"/>
    <lineage>
        <taxon>Eukaryota</taxon>
        <taxon>Metazoa</taxon>
        <taxon>Ecdysozoa</taxon>
        <taxon>Nematoda</taxon>
        <taxon>Chromadorea</taxon>
        <taxon>Rhabditida</taxon>
        <taxon>Tylenchina</taxon>
        <taxon>Panagrolaimomorpha</taxon>
        <taxon>Panagrolaimoidea</taxon>
        <taxon>Panagrolaimidae</taxon>
        <taxon>Panagrolaimus</taxon>
    </lineage>
</organism>
<dbReference type="WBParaSite" id="ES5_v2.g17010.t1">
    <property type="protein sequence ID" value="ES5_v2.g17010.t1"/>
    <property type="gene ID" value="ES5_v2.g17010"/>
</dbReference>
<protein>
    <submittedName>
        <fullName evidence="2">FLYWCH-type domain-containing protein</fullName>
    </submittedName>
</protein>
<sequence length="220" mass="24347">MGSNQSSPGNVLECPSNSAVIRSLSTENGQSDVPIKNIRAMSNLDINESSIKDAAKVPEYRFGKNPKTGADMLFIEGHPFDFIKSNKGDKKRHWKCKEAIKLNCKGNAKTSESGELLLNDPYWNWNHVCGFKLSYNARDNDKAKSDAIYRQRSQSLCSSKSYTKSSSSIGLSSSFSGSGRNNNSHNKVEANQNLNATNVGNITHSPKSYKSETNNYNYVF</sequence>
<evidence type="ECO:0000313" key="2">
    <source>
        <dbReference type="WBParaSite" id="ES5_v2.g17010.t1"/>
    </source>
</evidence>
<evidence type="ECO:0000313" key="1">
    <source>
        <dbReference type="Proteomes" id="UP000887579"/>
    </source>
</evidence>